<dbReference type="RefSeq" id="WP_025206193.1">
    <property type="nucleotide sequence ID" value="NZ_CP046996.1"/>
</dbReference>
<dbReference type="Pfam" id="PF13458">
    <property type="entry name" value="Peripla_BP_6"/>
    <property type="match status" value="1"/>
</dbReference>
<evidence type="ECO:0000259" key="4">
    <source>
        <dbReference type="Pfam" id="PF13458"/>
    </source>
</evidence>
<protein>
    <submittedName>
        <fullName evidence="5">ABC transporter substrate-binding protein</fullName>
    </submittedName>
</protein>
<gene>
    <name evidence="5" type="ORF">GQ588_13625</name>
</gene>
<organism evidence="5 6">
    <name type="scientific">Dehalobacter restrictus</name>
    <dbReference type="NCBI Taxonomy" id="55583"/>
    <lineage>
        <taxon>Bacteria</taxon>
        <taxon>Bacillati</taxon>
        <taxon>Bacillota</taxon>
        <taxon>Clostridia</taxon>
        <taxon>Eubacteriales</taxon>
        <taxon>Desulfitobacteriaceae</taxon>
        <taxon>Dehalobacter</taxon>
    </lineage>
</organism>
<evidence type="ECO:0000256" key="1">
    <source>
        <dbReference type="ARBA" id="ARBA00010062"/>
    </source>
</evidence>
<dbReference type="PANTHER" id="PTHR30483:SF6">
    <property type="entry name" value="PERIPLASMIC BINDING PROTEIN OF ABC TRANSPORTER FOR NATURAL AMINO ACIDS"/>
    <property type="match status" value="1"/>
</dbReference>
<dbReference type="AlphaFoldDB" id="A0A857DML4"/>
<name>A0A857DML4_9FIRM</name>
<accession>A0A857DML4</accession>
<evidence type="ECO:0000313" key="5">
    <source>
        <dbReference type="EMBL" id="QHA01605.1"/>
    </source>
</evidence>
<comment type="similarity">
    <text evidence="1">Belongs to the leucine-binding protein family.</text>
</comment>
<feature type="signal peptide" evidence="3">
    <location>
        <begin position="1"/>
        <end position="25"/>
    </location>
</feature>
<feature type="domain" description="Leucine-binding protein" evidence="4">
    <location>
        <begin position="30"/>
        <end position="374"/>
    </location>
</feature>
<keyword evidence="2 3" id="KW-0732">Signal</keyword>
<evidence type="ECO:0000256" key="2">
    <source>
        <dbReference type="ARBA" id="ARBA00022729"/>
    </source>
</evidence>
<dbReference type="Gene3D" id="3.40.50.2300">
    <property type="match status" value="2"/>
</dbReference>
<feature type="chain" id="PRO_5032385539" evidence="3">
    <location>
        <begin position="26"/>
        <end position="385"/>
    </location>
</feature>
<proteinExistence type="inferred from homology"/>
<evidence type="ECO:0000313" key="6">
    <source>
        <dbReference type="Proteomes" id="UP000430508"/>
    </source>
</evidence>
<sequence>MKFKQICSATLITGLCLMLVSGCNAPKTAKIKIGGNFELTGEIAEFGIMGENGAKLAIKEANENGGVLKRQIEYISADNQSNAAESTAATTKLVTQDKVIAIIGSMTNANTLAAIPVASANNVLLITPTSTDESITVGDEGLNKWVFRSCFINTFQGEIAASYVLNTLNVSKAALIIDQNGTYAKSLAVGFQDTFEKAGKQIVASEEYTFGQDTDFRVMLAEIKAQDPDVIFVPGWANQAGAIIKQAREMGLDTVFLGGDGWGTGPISDIAGKTALNNAYYVDQVALDDPVLADFAAAYKKEYGQDADMFAALGYDAANMIITAIEQANSMDTEKIREALENLTDFQGITGTITVNPATHNPEKSAAILKFVGGQKVFAARVDLQ</sequence>
<reference evidence="5 6" key="1">
    <citation type="submission" date="2019-12" db="EMBL/GenBank/DDBJ databases">
        <title>Sequence classification of anaerobic respiratory reductive dehalogenases: First we see many, then we see few.</title>
        <authorList>
            <person name="Molenda O."/>
            <person name="Puentes Jacome L.A."/>
            <person name="Cao X."/>
            <person name="Nesbo C.L."/>
            <person name="Tang S."/>
            <person name="Morson N."/>
            <person name="Patron J."/>
            <person name="Lomheim L."/>
            <person name="Wishart D.S."/>
            <person name="Edwards E.A."/>
        </authorList>
    </citation>
    <scope>NUCLEOTIDE SEQUENCE [LARGE SCALE GENOMIC DNA]</scope>
    <source>
        <strain evidence="5 6">12DCA</strain>
    </source>
</reference>
<dbReference type="Proteomes" id="UP000430508">
    <property type="component" value="Chromosome"/>
</dbReference>
<dbReference type="CDD" id="cd06347">
    <property type="entry name" value="PBP1_ABC_LivK_ligand_binding-like"/>
    <property type="match status" value="1"/>
</dbReference>
<dbReference type="InterPro" id="IPR028082">
    <property type="entry name" value="Peripla_BP_I"/>
</dbReference>
<evidence type="ECO:0000256" key="3">
    <source>
        <dbReference type="SAM" id="SignalP"/>
    </source>
</evidence>
<dbReference type="EMBL" id="CP046996">
    <property type="protein sequence ID" value="QHA01605.1"/>
    <property type="molecule type" value="Genomic_DNA"/>
</dbReference>
<dbReference type="InterPro" id="IPR028081">
    <property type="entry name" value="Leu-bd"/>
</dbReference>
<dbReference type="PANTHER" id="PTHR30483">
    <property type="entry name" value="LEUCINE-SPECIFIC-BINDING PROTEIN"/>
    <property type="match status" value="1"/>
</dbReference>
<dbReference type="InterPro" id="IPR051010">
    <property type="entry name" value="BCAA_transport"/>
</dbReference>
<dbReference type="PROSITE" id="PS51257">
    <property type="entry name" value="PROKAR_LIPOPROTEIN"/>
    <property type="match status" value="1"/>
</dbReference>
<dbReference type="SUPFAM" id="SSF53822">
    <property type="entry name" value="Periplasmic binding protein-like I"/>
    <property type="match status" value="1"/>
</dbReference>